<evidence type="ECO:0000256" key="1">
    <source>
        <dbReference type="SAM" id="MobiDB-lite"/>
    </source>
</evidence>
<feature type="region of interest" description="Disordered" evidence="1">
    <location>
        <begin position="411"/>
        <end position="432"/>
    </location>
</feature>
<dbReference type="EMBL" id="BSXN01000082">
    <property type="protein sequence ID" value="GME67010.1"/>
    <property type="molecule type" value="Genomic_DNA"/>
</dbReference>
<proteinExistence type="predicted"/>
<keyword evidence="3" id="KW-1185">Reference proteome</keyword>
<reference evidence="2" key="1">
    <citation type="submission" date="2023-04" db="EMBL/GenBank/DDBJ databases">
        <title>Candida boidinii NBRC 10035.</title>
        <authorList>
            <person name="Ichikawa N."/>
            <person name="Sato H."/>
            <person name="Tonouchi N."/>
        </authorList>
    </citation>
    <scope>NUCLEOTIDE SEQUENCE</scope>
    <source>
        <strain evidence="2">NBRC 10035</strain>
    </source>
</reference>
<gene>
    <name evidence="2" type="ORF">Cboi02_000044400</name>
</gene>
<organism evidence="2 3">
    <name type="scientific">Candida boidinii</name>
    <name type="common">Yeast</name>
    <dbReference type="NCBI Taxonomy" id="5477"/>
    <lineage>
        <taxon>Eukaryota</taxon>
        <taxon>Fungi</taxon>
        <taxon>Dikarya</taxon>
        <taxon>Ascomycota</taxon>
        <taxon>Saccharomycotina</taxon>
        <taxon>Pichiomycetes</taxon>
        <taxon>Pichiales</taxon>
        <taxon>Pichiaceae</taxon>
        <taxon>Ogataea</taxon>
        <taxon>Ogataea/Candida clade</taxon>
    </lineage>
</organism>
<comment type="caution">
    <text evidence="2">The sequence shown here is derived from an EMBL/GenBank/DDBJ whole genome shotgun (WGS) entry which is preliminary data.</text>
</comment>
<dbReference type="Proteomes" id="UP001165120">
    <property type="component" value="Unassembled WGS sequence"/>
</dbReference>
<dbReference type="AlphaFoldDB" id="A0A9W6W7F1"/>
<name>A0A9W6W7F1_CANBO</name>
<evidence type="ECO:0000313" key="2">
    <source>
        <dbReference type="EMBL" id="GME67010.1"/>
    </source>
</evidence>
<feature type="compositionally biased region" description="Basic and acidic residues" evidence="1">
    <location>
        <begin position="415"/>
        <end position="432"/>
    </location>
</feature>
<protein>
    <submittedName>
        <fullName evidence="2">Unnamed protein product</fullName>
    </submittedName>
</protein>
<sequence length="791" mass="91067">MAMVPYKQVYLTDKQPRSRSIYRMNQFDIDFENDLTKTATESEFDKEFENDLSNVKLSLNNAFSNDSFNDGINTSLSSPVSAESRFNVNDKSFNKNETKQDNGWDSFKLNDFGLPVMKMRTYSKKANLISTYIKRRDKISMSDILNTNIDPPVTKTGDAFHNDTSLFSQDSYDDQIECKNENYPLNLNSSPVKENSNIDFSYPAIKTEKKNVTFSDETFEYLENIDDKFITTRKKVNLKKMYSFQETEGTSSSQSLFSSSLSKDSFVEEREILVLSDDDFSNHNINRNINSSQVKNKDNLFSDDNINNLFVEAPQNLKPKWAHTVPTCSEKRESPDFTSTQTWNPSLLVKFKVDFNRLDQYIKDCEKIEDIFSVFENLDDVPITKKQKRTMDIQETTSDITSSQITENGFNANETKNHRQEDGTHSGCEVKSDNLNETIKESLNEVYERQVFKPEKGKDHILESFTFDRDSNRKETTELSVSKMASNRRYGMTRSFLLNDFPDSGVEDMNEEHYKHQDESSAKTAVSVKEKRRKHQISSSQTLQNFTDLKVSGISKTFNEDFSYFLEIFNSKKSSISQKRNSLLELCIKSIESRDFSQNLQILSMPQNIILDILQSNDLLLITSFFQFTSTILKSNKHCKFSLSVISFFGNSYENLDTLRSAICLILKKGTLFGFENIGKEINKIDALTMNDWILLVEKKISQSTTKHNMSFINITPYYLALEYLVVIIQNCGDDTTASNFPDSSFCFQIMRFSESLIDQLRNNANNGVILESLIISLSTMELFEFIISDK</sequence>
<evidence type="ECO:0000313" key="3">
    <source>
        <dbReference type="Proteomes" id="UP001165120"/>
    </source>
</evidence>
<accession>A0A9W6W7F1</accession>